<evidence type="ECO:0000313" key="3">
    <source>
        <dbReference type="Proteomes" id="UP000318405"/>
    </source>
</evidence>
<dbReference type="PANTHER" id="PTHR42928">
    <property type="entry name" value="TRICARBOXYLATE-BINDING PROTEIN"/>
    <property type="match status" value="1"/>
</dbReference>
<evidence type="ECO:0000313" key="2">
    <source>
        <dbReference type="EMBL" id="TSH88511.1"/>
    </source>
</evidence>
<dbReference type="OrthoDB" id="8678477at2"/>
<organism evidence="2 3">
    <name type="scientific">Verticiella sediminum</name>
    <dbReference type="NCBI Taxonomy" id="1247510"/>
    <lineage>
        <taxon>Bacteria</taxon>
        <taxon>Pseudomonadati</taxon>
        <taxon>Pseudomonadota</taxon>
        <taxon>Betaproteobacteria</taxon>
        <taxon>Burkholderiales</taxon>
        <taxon>Alcaligenaceae</taxon>
        <taxon>Verticiella</taxon>
    </lineage>
</organism>
<dbReference type="PIRSF" id="PIRSF017082">
    <property type="entry name" value="YflP"/>
    <property type="match status" value="1"/>
</dbReference>
<comment type="similarity">
    <text evidence="1">Belongs to the UPF0065 (bug) family.</text>
</comment>
<sequence length="321" mass="34220">MRMLSRLRPFIAAALLGTAGLAWGAYPDKPIRLVVPFSPGGATDVVARLLSQKLGEALGQPLVIENRPGANGIIGTDAVARAEPDGYTLLLNTAGAQTLSPVLYKTEYDALKSFAPISLIANIPFVIVVHPSRPVENVQQLVDLVKKEGDRMSFSAGSSMIALIGEQFKASIGSPGTINVPYKGTGPQLTAVVAGEVDFTFDPFNGLPMIQAGRVRPLAVLSSKRTASLPDVPTMEEAGFNDMTFNSWAALLAPAGTSPEIVQRLNQELIKILADEGVRKQLAAIDYDVVASTPEALGKVIADDEARWRRIVQDSGYQVTQ</sequence>
<proteinExistence type="inferred from homology"/>
<name>A0A556A6J0_9BURK</name>
<dbReference type="Gene3D" id="3.40.190.150">
    <property type="entry name" value="Bordetella uptake gene, domain 1"/>
    <property type="match status" value="1"/>
</dbReference>
<accession>A0A556A6J0</accession>
<gene>
    <name evidence="2" type="ORF">FOZ76_26925</name>
</gene>
<keyword evidence="3" id="KW-1185">Reference proteome</keyword>
<dbReference type="InterPro" id="IPR042100">
    <property type="entry name" value="Bug_dom1"/>
</dbReference>
<dbReference type="Gene3D" id="3.40.190.10">
    <property type="entry name" value="Periplasmic binding protein-like II"/>
    <property type="match status" value="1"/>
</dbReference>
<dbReference type="CDD" id="cd07012">
    <property type="entry name" value="PBP2_Bug_TTT"/>
    <property type="match status" value="1"/>
</dbReference>
<dbReference type="EMBL" id="VLTJ01000044">
    <property type="protein sequence ID" value="TSH88511.1"/>
    <property type="molecule type" value="Genomic_DNA"/>
</dbReference>
<protein>
    <submittedName>
        <fullName evidence="2">Tripartite tricarboxylate transporter substrate binding protein</fullName>
    </submittedName>
</protein>
<dbReference type="Pfam" id="PF03401">
    <property type="entry name" value="TctC"/>
    <property type="match status" value="1"/>
</dbReference>
<dbReference type="AlphaFoldDB" id="A0A556A6J0"/>
<dbReference type="PANTHER" id="PTHR42928:SF5">
    <property type="entry name" value="BLR1237 PROTEIN"/>
    <property type="match status" value="1"/>
</dbReference>
<comment type="caution">
    <text evidence="2">The sequence shown here is derived from an EMBL/GenBank/DDBJ whole genome shotgun (WGS) entry which is preliminary data.</text>
</comment>
<dbReference type="Proteomes" id="UP000318405">
    <property type="component" value="Unassembled WGS sequence"/>
</dbReference>
<dbReference type="RefSeq" id="WP_143951382.1">
    <property type="nucleotide sequence ID" value="NZ_BAABMB010000002.1"/>
</dbReference>
<dbReference type="InterPro" id="IPR005064">
    <property type="entry name" value="BUG"/>
</dbReference>
<reference evidence="2 3" key="1">
    <citation type="submission" date="2019-07" db="EMBL/GenBank/DDBJ databases">
        <title>Qingshengfaniella alkalisoli gen. nov., sp. nov., isolated from saline soil.</title>
        <authorList>
            <person name="Xu L."/>
            <person name="Huang X.-X."/>
            <person name="Sun J.-Q."/>
        </authorList>
    </citation>
    <scope>NUCLEOTIDE SEQUENCE [LARGE SCALE GENOMIC DNA]</scope>
    <source>
        <strain evidence="2 3">DSM 27279</strain>
    </source>
</reference>
<evidence type="ECO:0000256" key="1">
    <source>
        <dbReference type="ARBA" id="ARBA00006987"/>
    </source>
</evidence>
<dbReference type="SUPFAM" id="SSF53850">
    <property type="entry name" value="Periplasmic binding protein-like II"/>
    <property type="match status" value="1"/>
</dbReference>